<dbReference type="FunFam" id="3.30.160.60:FF:000262">
    <property type="entry name" value="PR domain zinc finger protein 1"/>
    <property type="match status" value="1"/>
</dbReference>
<feature type="compositionally biased region" description="Low complexity" evidence="18">
    <location>
        <begin position="1362"/>
        <end position="1374"/>
    </location>
</feature>
<dbReference type="Pfam" id="PF00096">
    <property type="entry name" value="zf-C2H2"/>
    <property type="match status" value="2"/>
</dbReference>
<dbReference type="GO" id="GO:0005634">
    <property type="term" value="C:nucleus"/>
    <property type="evidence" value="ECO:0007669"/>
    <property type="project" value="UniProtKB-SubCell"/>
</dbReference>
<gene>
    <name evidence="22" type="primary">LOC108678240</name>
</gene>
<keyword evidence="9" id="KW-0805">Transcription regulation</keyword>
<feature type="region of interest" description="Disordered" evidence="18">
    <location>
        <begin position="541"/>
        <end position="635"/>
    </location>
</feature>
<feature type="region of interest" description="Disordered" evidence="18">
    <location>
        <begin position="189"/>
        <end position="209"/>
    </location>
</feature>
<dbReference type="FunFam" id="3.30.160.60:FF:000833">
    <property type="entry name" value="PR domain zinc finger protein"/>
    <property type="match status" value="1"/>
</dbReference>
<dbReference type="GO" id="GO:0045165">
    <property type="term" value="P:cell fate commitment"/>
    <property type="evidence" value="ECO:0007669"/>
    <property type="project" value="TreeGrafter"/>
</dbReference>
<feature type="domain" description="C2H2-type" evidence="19">
    <location>
        <begin position="1129"/>
        <end position="1156"/>
    </location>
</feature>
<dbReference type="GO" id="GO:0008757">
    <property type="term" value="F:S-adenosylmethionine-dependent methyltransferase activity"/>
    <property type="evidence" value="ECO:0007669"/>
    <property type="project" value="UniProtKB-ARBA"/>
</dbReference>
<accession>A0A8B7P7R8</accession>
<feature type="region of interest" description="Disordered" evidence="18">
    <location>
        <begin position="888"/>
        <end position="907"/>
    </location>
</feature>
<dbReference type="SMART" id="SM00355">
    <property type="entry name" value="ZnF_C2H2"/>
    <property type="match status" value="5"/>
</dbReference>
<dbReference type="GO" id="GO:0008170">
    <property type="term" value="F:N-methyltransferase activity"/>
    <property type="evidence" value="ECO:0007669"/>
    <property type="project" value="UniProtKB-ARBA"/>
</dbReference>
<dbReference type="InterPro" id="IPR001214">
    <property type="entry name" value="SET_dom"/>
</dbReference>
<dbReference type="SUPFAM" id="SSF57667">
    <property type="entry name" value="beta-beta-alpha zinc fingers"/>
    <property type="match status" value="3"/>
</dbReference>
<dbReference type="InterPro" id="IPR013087">
    <property type="entry name" value="Znf_C2H2_type"/>
</dbReference>
<dbReference type="Gene3D" id="3.30.160.60">
    <property type="entry name" value="Classic Zinc Finger"/>
    <property type="match status" value="5"/>
</dbReference>
<feature type="region of interest" description="Disordered" evidence="18">
    <location>
        <begin position="916"/>
        <end position="999"/>
    </location>
</feature>
<evidence type="ECO:0000256" key="15">
    <source>
        <dbReference type="ARBA" id="ARBA00075301"/>
    </source>
</evidence>
<dbReference type="PROSITE" id="PS50280">
    <property type="entry name" value="SET"/>
    <property type="match status" value="1"/>
</dbReference>
<keyword evidence="5" id="KW-0677">Repeat</keyword>
<organism evidence="21 22">
    <name type="scientific">Hyalella azteca</name>
    <name type="common">Amphipod</name>
    <dbReference type="NCBI Taxonomy" id="294128"/>
    <lineage>
        <taxon>Eukaryota</taxon>
        <taxon>Metazoa</taxon>
        <taxon>Ecdysozoa</taxon>
        <taxon>Arthropoda</taxon>
        <taxon>Crustacea</taxon>
        <taxon>Multicrustacea</taxon>
        <taxon>Malacostraca</taxon>
        <taxon>Eumalacostraca</taxon>
        <taxon>Peracarida</taxon>
        <taxon>Amphipoda</taxon>
        <taxon>Senticaudata</taxon>
        <taxon>Talitrida</taxon>
        <taxon>Talitroidea</taxon>
        <taxon>Hyalellidae</taxon>
        <taxon>Hyalella</taxon>
    </lineage>
</organism>
<comment type="subcellular location">
    <subcellularLocation>
        <location evidence="1">Nucleus</location>
    </subcellularLocation>
</comment>
<dbReference type="GO" id="GO:0008270">
    <property type="term" value="F:zinc ion binding"/>
    <property type="evidence" value="ECO:0007669"/>
    <property type="project" value="UniProtKB-KW"/>
</dbReference>
<evidence type="ECO:0000256" key="17">
    <source>
        <dbReference type="PROSITE-ProRule" id="PRU00042"/>
    </source>
</evidence>
<evidence type="ECO:0000256" key="4">
    <source>
        <dbReference type="ARBA" id="ARBA00022723"/>
    </source>
</evidence>
<dbReference type="GeneID" id="108678240"/>
<dbReference type="GO" id="GO:0002682">
    <property type="term" value="P:regulation of immune system process"/>
    <property type="evidence" value="ECO:0007669"/>
    <property type="project" value="UniProtKB-ARBA"/>
</dbReference>
<evidence type="ECO:0000256" key="1">
    <source>
        <dbReference type="ARBA" id="ARBA00004123"/>
    </source>
</evidence>
<dbReference type="InterPro" id="IPR036236">
    <property type="entry name" value="Znf_C2H2_sf"/>
</dbReference>
<dbReference type="PANTHER" id="PTHR16515:SF59">
    <property type="entry name" value="PR DOMAIN ZINC FINGER PROTEIN 1"/>
    <property type="match status" value="1"/>
</dbReference>
<dbReference type="GO" id="GO:0008276">
    <property type="term" value="F:protein methyltransferase activity"/>
    <property type="evidence" value="ECO:0007669"/>
    <property type="project" value="UniProtKB-ARBA"/>
</dbReference>
<dbReference type="RefSeq" id="XP_018022098.2">
    <property type="nucleotide sequence ID" value="XM_018166609.2"/>
</dbReference>
<keyword evidence="12" id="KW-0804">Transcription</keyword>
<dbReference type="GO" id="GO:0051239">
    <property type="term" value="P:regulation of multicellular organismal process"/>
    <property type="evidence" value="ECO:0007669"/>
    <property type="project" value="UniProtKB-ARBA"/>
</dbReference>
<dbReference type="GO" id="GO:0002250">
    <property type="term" value="P:adaptive immune response"/>
    <property type="evidence" value="ECO:0007669"/>
    <property type="project" value="UniProtKB-KW"/>
</dbReference>
<dbReference type="GO" id="GO:0000978">
    <property type="term" value="F:RNA polymerase II cis-regulatory region sequence-specific DNA binding"/>
    <property type="evidence" value="ECO:0007669"/>
    <property type="project" value="TreeGrafter"/>
</dbReference>
<dbReference type="GO" id="GO:0001227">
    <property type="term" value="F:DNA-binding transcription repressor activity, RNA polymerase II-specific"/>
    <property type="evidence" value="ECO:0007669"/>
    <property type="project" value="InterPro"/>
</dbReference>
<dbReference type="SMART" id="SM00317">
    <property type="entry name" value="SET"/>
    <property type="match status" value="1"/>
</dbReference>
<evidence type="ECO:0000256" key="13">
    <source>
        <dbReference type="ARBA" id="ARBA00023242"/>
    </source>
</evidence>
<dbReference type="Proteomes" id="UP000694843">
    <property type="component" value="Unplaced"/>
</dbReference>
<keyword evidence="21" id="KW-1185">Reference proteome</keyword>
<keyword evidence="3" id="KW-0399">Innate immunity</keyword>
<evidence type="ECO:0000256" key="6">
    <source>
        <dbReference type="ARBA" id="ARBA00022771"/>
    </source>
</evidence>
<dbReference type="InterPro" id="IPR046341">
    <property type="entry name" value="SET_dom_sf"/>
</dbReference>
<evidence type="ECO:0000256" key="7">
    <source>
        <dbReference type="ARBA" id="ARBA00022833"/>
    </source>
</evidence>
<sequence length="1462" mass="162976">MADDQTQHDDQWDPRTVSEQQWASKVTFTVYDARADPQTCGTDYAKTTLPAVLDLQPSESMDGVSVELSIDCRRNFYASLKAKPVGFIGIDGLVNVLACKLRALVKRNGNTVSSTEDDFSSDKKGRTSPKCSLGARDKQTSHFLLNVNHAPGNSQSQCKLNSNEGPLDLSINGMFIEPGLDSYSEARRSGMTRHNEVHSPSQIDSSDDRNSVQKFIERFRSREALNLTWVCQYIQRNMDKVKTSSNNECGEVQPISPNFSCTPTGKVDSGSSDAKDRLTNLIENLISSDLGTSSKIESSSSKIPAHQMKKKNKQRIQNCSTQLMDNHFKMQEAIRPSAIVNLYQPLSTPDVSSTSSINEEKLLAYRNWANNRYNSFHEELHSSLDKRVVAAADGSRRRRGSAARLDMGVWSTDIIPRGTKFGPLKGVVYKPHELPLIQNKNFLWRVYNENNELDHYIDGQNTSRSNWMRFVNPAMSAHTQNLVACQHDGEIFFITTRTIQAGTELLVWYCKEFSQRLNYPSSAGQMIQRLQDTCIPSSEVLSSSTSHAASPTQSRSDIEAEPGYAPSPHDYDPPNHLLDPPNHLLDPPNHLLDPPNHLLHPNQSSHVVQSGNLEVDSRSRADEGYCSTSPSRTNDVEEYNSDAIVNENNYNTEKLYRETEYRSPEYTEPVNEPINYCTKMSEKDAYMKSDDVEGMDVDRKESDHKTDNAAGCRKLKIAWTKTYIGSTQAHKDHDGVSSSDNCHYDHPDYIIPDNFNEELVKKEEKDNHIFGVQPLLKSLPDDKFRKELTVLQPAVLDRRDILQNIHPAVQVTRASQYHKLNPFHERLSPPGDMDITYNNILKTQRRNRTNEIRPPTEAMHYENRYNLDAGEKLSPIASARRFQGHSIEYGNPDSSVADSPRSSFNVSSSGRMSLAALIPQDPRVTVTPDTHLNYTHDPPGAPSASILESILQRNRDPAHRSPIPMQISPLSSPQSRTSPPSSMTADSSSTHLTHSDKDVYNPHAGYGSMPPVMSTATMPIYYANDGCMPPESASTGNFPQSTPMNQHLTISIPASSGLSTPPSSSSHSSNSSGEGSPPSTSQRGFRSLPYPLNKKDGKMHYECNICKKTFGQLSNLKVHLRTHSGERPFHCNQCSKTFTQLAHLQKHNLVHTGEKPHECSVCHKRFSSTSNLKTHMRLHSGSKPFECELCSSKFTQYVHLKLHKRIHTNERPFNCSMCKKRYISASGLRTHWKTTACGPTDSEEDREAQRTLQKMTDVGSCESPSYDEMNASNSPTTGEYSPSNLASMSPEALRDAYKESISSGDSHMSSGSESPVQTAPLDLQQSYNMLPPKIPKSPKSYHLSKSSVAALKEVISPPRSVLSPPHSILSPPLSTGSNSPPPLHRPQMPISPPNESQNRSFLNAVHPPINGHNLQHSVHSSMLHKLQHNSTNGYSSRLDIKCETDSRKGVIKPNTKIPVQCS</sequence>
<evidence type="ECO:0000256" key="5">
    <source>
        <dbReference type="ARBA" id="ARBA00022737"/>
    </source>
</evidence>
<feature type="compositionally biased region" description="Low complexity" evidence="18">
    <location>
        <begin position="574"/>
        <end position="602"/>
    </location>
</feature>
<feature type="domain" description="SET" evidence="20">
    <location>
        <begin position="386"/>
        <end position="510"/>
    </location>
</feature>
<keyword evidence="6 17" id="KW-0863">Zinc-finger</keyword>
<evidence type="ECO:0000256" key="10">
    <source>
        <dbReference type="ARBA" id="ARBA00023125"/>
    </source>
</evidence>
<feature type="compositionally biased region" description="Polar residues" evidence="18">
    <location>
        <begin position="1270"/>
        <end position="1287"/>
    </location>
</feature>
<keyword evidence="8" id="KW-0391">Immunity</keyword>
<evidence type="ECO:0000256" key="14">
    <source>
        <dbReference type="ARBA" id="ARBA00074461"/>
    </source>
</evidence>
<dbReference type="FunFam" id="3.30.160.60:FF:001272">
    <property type="entry name" value="Zinc finger protein 683"/>
    <property type="match status" value="1"/>
</dbReference>
<evidence type="ECO:0000259" key="20">
    <source>
        <dbReference type="PROSITE" id="PS50280"/>
    </source>
</evidence>
<dbReference type="GO" id="GO:0045087">
    <property type="term" value="P:innate immune response"/>
    <property type="evidence" value="ECO:0007669"/>
    <property type="project" value="UniProtKB-KW"/>
</dbReference>
<dbReference type="FunFam" id="3.30.160.60:FF:000132">
    <property type="entry name" value="PR domain zinc finger protein 1"/>
    <property type="match status" value="1"/>
</dbReference>
<evidence type="ECO:0000256" key="8">
    <source>
        <dbReference type="ARBA" id="ARBA00022859"/>
    </source>
</evidence>
<feature type="compositionally biased region" description="Low complexity" evidence="18">
    <location>
        <begin position="1053"/>
        <end position="1081"/>
    </location>
</feature>
<dbReference type="SUPFAM" id="SSF82199">
    <property type="entry name" value="SET domain"/>
    <property type="match status" value="1"/>
</dbReference>
<keyword evidence="7" id="KW-0862">Zinc</keyword>
<evidence type="ECO:0000256" key="11">
    <source>
        <dbReference type="ARBA" id="ARBA00023130"/>
    </source>
</evidence>
<dbReference type="FunFam" id="3.30.160.60:FF:000446">
    <property type="entry name" value="Zinc finger protein"/>
    <property type="match status" value="1"/>
</dbReference>
<feature type="domain" description="C2H2-type" evidence="19">
    <location>
        <begin position="1101"/>
        <end position="1128"/>
    </location>
</feature>
<feature type="domain" description="C2H2-type" evidence="19">
    <location>
        <begin position="1185"/>
        <end position="1212"/>
    </location>
</feature>
<evidence type="ECO:0000256" key="18">
    <source>
        <dbReference type="SAM" id="MobiDB-lite"/>
    </source>
</evidence>
<dbReference type="PANTHER" id="PTHR16515">
    <property type="entry name" value="PR DOMAIN ZINC FINGER PROTEIN"/>
    <property type="match status" value="1"/>
</dbReference>
<evidence type="ECO:0000313" key="22">
    <source>
        <dbReference type="RefSeq" id="XP_018022098.2"/>
    </source>
</evidence>
<evidence type="ECO:0000256" key="3">
    <source>
        <dbReference type="ARBA" id="ARBA00022588"/>
    </source>
</evidence>
<name>A0A8B7P7R8_HYAAZ</name>
<evidence type="ECO:0000256" key="12">
    <source>
        <dbReference type="ARBA" id="ARBA00023163"/>
    </source>
</evidence>
<keyword evidence="10" id="KW-0238">DNA-binding</keyword>
<evidence type="ECO:0000256" key="2">
    <source>
        <dbReference type="ARBA" id="ARBA00006991"/>
    </source>
</evidence>
<evidence type="ECO:0000256" key="9">
    <source>
        <dbReference type="ARBA" id="ARBA00023015"/>
    </source>
</evidence>
<comment type="similarity">
    <text evidence="2">Belongs to the krueppel C2H2-type zinc-finger protein family.</text>
</comment>
<evidence type="ECO:0000256" key="16">
    <source>
        <dbReference type="ARBA" id="ARBA00078155"/>
    </source>
</evidence>
<feature type="region of interest" description="Disordered" evidence="18">
    <location>
        <begin position="111"/>
        <end position="133"/>
    </location>
</feature>
<protein>
    <recommendedName>
        <fullName evidence="14">Tissue-resident T-cell transcription regulator protein ZNF683</fullName>
    </recommendedName>
    <alternativeName>
        <fullName evidence="15">Homolog of Blimp-1 in T-cell</fullName>
    </alternativeName>
    <alternativeName>
        <fullName evidence="16">Zinc finger protein 683</fullName>
    </alternativeName>
</protein>
<feature type="compositionally biased region" description="Pro residues" evidence="18">
    <location>
        <begin position="1379"/>
        <end position="1392"/>
    </location>
</feature>
<feature type="region of interest" description="Disordered" evidence="18">
    <location>
        <begin position="1234"/>
        <end position="1291"/>
    </location>
</feature>
<keyword evidence="4" id="KW-0479">Metal-binding</keyword>
<dbReference type="InterPro" id="IPR044413">
    <property type="entry name" value="PRDM1_PR-SET"/>
</dbReference>
<proteinExistence type="inferred from homology"/>
<reference evidence="22" key="1">
    <citation type="submission" date="2025-08" db="UniProtKB">
        <authorList>
            <consortium name="RefSeq"/>
        </authorList>
    </citation>
    <scope>IDENTIFICATION</scope>
    <source>
        <tissue evidence="22">Whole organism</tissue>
    </source>
</reference>
<evidence type="ECO:0000313" key="21">
    <source>
        <dbReference type="Proteomes" id="UP000694843"/>
    </source>
</evidence>
<evidence type="ECO:0000259" key="19">
    <source>
        <dbReference type="PROSITE" id="PS50157"/>
    </source>
</evidence>
<feature type="compositionally biased region" description="Polar residues" evidence="18">
    <location>
        <begin position="541"/>
        <end position="555"/>
    </location>
</feature>
<dbReference type="Gene3D" id="2.170.270.10">
    <property type="entry name" value="SET domain"/>
    <property type="match status" value="1"/>
</dbReference>
<keyword evidence="13" id="KW-0539">Nucleus</keyword>
<dbReference type="PROSITE" id="PS50157">
    <property type="entry name" value="ZINC_FINGER_C2H2_2"/>
    <property type="match status" value="4"/>
</dbReference>
<feature type="compositionally biased region" description="Polar residues" evidence="18">
    <location>
        <begin position="603"/>
        <end position="612"/>
    </location>
</feature>
<feature type="region of interest" description="Disordered" evidence="18">
    <location>
        <begin position="1052"/>
        <end position="1093"/>
    </location>
</feature>
<feature type="region of interest" description="Disordered" evidence="18">
    <location>
        <begin position="1358"/>
        <end position="1397"/>
    </location>
</feature>
<dbReference type="PROSITE" id="PS00028">
    <property type="entry name" value="ZINC_FINGER_C2H2_1"/>
    <property type="match status" value="4"/>
</dbReference>
<feature type="domain" description="C2H2-type" evidence="19">
    <location>
        <begin position="1157"/>
        <end position="1184"/>
    </location>
</feature>
<dbReference type="GO" id="GO:0005737">
    <property type="term" value="C:cytoplasm"/>
    <property type="evidence" value="ECO:0007669"/>
    <property type="project" value="TreeGrafter"/>
</dbReference>
<feature type="compositionally biased region" description="Polar residues" evidence="18">
    <location>
        <begin position="892"/>
        <end position="907"/>
    </location>
</feature>
<dbReference type="CDD" id="cd19187">
    <property type="entry name" value="PR-SET_PRDM1"/>
    <property type="match status" value="1"/>
</dbReference>
<dbReference type="InterPro" id="IPR050331">
    <property type="entry name" value="Zinc_finger"/>
</dbReference>
<keyword evidence="11" id="KW-1064">Adaptive immunity</keyword>
<dbReference type="OrthoDB" id="7327383at2759"/>
<dbReference type="Pfam" id="PF21549">
    <property type="entry name" value="PRDM2_PR"/>
    <property type="match status" value="1"/>
</dbReference>
<feature type="compositionally biased region" description="Low complexity" evidence="18">
    <location>
        <begin position="968"/>
        <end position="990"/>
    </location>
</feature>